<evidence type="ECO:0000313" key="2">
    <source>
        <dbReference type="EMBL" id="PIV08481.1"/>
    </source>
</evidence>
<dbReference type="Gene3D" id="3.30.70.1290">
    <property type="entry name" value="Transposase IS200-like"/>
    <property type="match status" value="1"/>
</dbReference>
<dbReference type="GO" id="GO:0003677">
    <property type="term" value="F:DNA binding"/>
    <property type="evidence" value="ECO:0007669"/>
    <property type="project" value="InterPro"/>
</dbReference>
<dbReference type="AlphaFoldDB" id="A0A2M7BSN1"/>
<comment type="caution">
    <text evidence="2">The sequence shown here is derived from an EMBL/GenBank/DDBJ whole genome shotgun (WGS) entry which is preliminary data.</text>
</comment>
<dbReference type="InterPro" id="IPR002686">
    <property type="entry name" value="Transposase_17"/>
</dbReference>
<dbReference type="SUPFAM" id="SSF143422">
    <property type="entry name" value="Transposase IS200-like"/>
    <property type="match status" value="1"/>
</dbReference>
<dbReference type="SMART" id="SM01321">
    <property type="entry name" value="Y1_Tnp"/>
    <property type="match status" value="1"/>
</dbReference>
<sequence length="221" mass="25816">MGKRIIKPYTGGIFHVFNRSINGEVIFDEAKSCDRMLTNIIYYRQTEQPVSLSYYLAWCAKNRSPMSLKGKKLITLLSYCLMPTHFHFLISQNEEHGISEFMGNIQNSYTRYYNSVHERSGHLFQGQYKIVEITSDEQLLHVSRYIHLNPATARMISDESLEDYEFSSLYELTHKNSPHHLADLTKIVGSNDKSISTHLKFIKDHADYQRKLKQIKNLLFD</sequence>
<reference evidence="3" key="1">
    <citation type="submission" date="2017-09" db="EMBL/GenBank/DDBJ databases">
        <title>Depth-based differentiation of microbial function through sediment-hosted aquifers and enrichment of novel symbionts in the deep terrestrial subsurface.</title>
        <authorList>
            <person name="Probst A.J."/>
            <person name="Ladd B."/>
            <person name="Jarett J.K."/>
            <person name="Geller-Mcgrath D.E."/>
            <person name="Sieber C.M.K."/>
            <person name="Emerson J.B."/>
            <person name="Anantharaman K."/>
            <person name="Thomas B.C."/>
            <person name="Malmstrom R."/>
            <person name="Stieglmeier M."/>
            <person name="Klingl A."/>
            <person name="Woyke T."/>
            <person name="Ryan C.M."/>
            <person name="Banfield J.F."/>
        </authorList>
    </citation>
    <scope>NUCLEOTIDE SEQUENCE [LARGE SCALE GENOMIC DNA]</scope>
</reference>
<dbReference type="Proteomes" id="UP000230119">
    <property type="component" value="Unassembled WGS sequence"/>
</dbReference>
<protein>
    <recommendedName>
        <fullName evidence="1">Transposase IS200-like domain-containing protein</fullName>
    </recommendedName>
</protein>
<name>A0A2M7BSN1_9BACT</name>
<dbReference type="PANTHER" id="PTHR34322">
    <property type="entry name" value="TRANSPOSASE, Y1_TNP DOMAIN-CONTAINING"/>
    <property type="match status" value="1"/>
</dbReference>
<feature type="domain" description="Transposase IS200-like" evidence="1">
    <location>
        <begin position="9"/>
        <end position="149"/>
    </location>
</feature>
<gene>
    <name evidence="2" type="ORF">COS52_02470</name>
</gene>
<organism evidence="2 3">
    <name type="scientific">Candidatus Roizmanbacteria bacterium CG03_land_8_20_14_0_80_39_12</name>
    <dbReference type="NCBI Taxonomy" id="1974847"/>
    <lineage>
        <taxon>Bacteria</taxon>
        <taxon>Candidatus Roizmaniibacteriota</taxon>
    </lineage>
</organism>
<dbReference type="EMBL" id="PEVA01000108">
    <property type="protein sequence ID" value="PIV08481.1"/>
    <property type="molecule type" value="Genomic_DNA"/>
</dbReference>
<dbReference type="GO" id="GO:0006313">
    <property type="term" value="P:DNA transposition"/>
    <property type="evidence" value="ECO:0007669"/>
    <property type="project" value="InterPro"/>
</dbReference>
<accession>A0A2M7BSN1</accession>
<dbReference type="InterPro" id="IPR036515">
    <property type="entry name" value="Transposase_17_sf"/>
</dbReference>
<evidence type="ECO:0000259" key="1">
    <source>
        <dbReference type="SMART" id="SM01321"/>
    </source>
</evidence>
<proteinExistence type="predicted"/>
<dbReference type="PANTHER" id="PTHR34322:SF2">
    <property type="entry name" value="TRANSPOSASE IS200-LIKE DOMAIN-CONTAINING PROTEIN"/>
    <property type="match status" value="1"/>
</dbReference>
<dbReference type="GO" id="GO:0004803">
    <property type="term" value="F:transposase activity"/>
    <property type="evidence" value="ECO:0007669"/>
    <property type="project" value="InterPro"/>
</dbReference>
<dbReference type="Pfam" id="PF01797">
    <property type="entry name" value="Y1_Tnp"/>
    <property type="match status" value="1"/>
</dbReference>
<evidence type="ECO:0000313" key="3">
    <source>
        <dbReference type="Proteomes" id="UP000230119"/>
    </source>
</evidence>